<sequence length="177" mass="20321">MEEWDEKVSQASEHQKAYAQSLRDARSQYYSIIINNSTGNSKQLFSTINHLLKPQSPLHSESTEKQCSNFAAFFKNKVDTIRSILSSPSAPPIKREEEADERQHFSAAEGRGMDSHTEREIMLKCRHGGKQYTKIIELGLGSGNNWVCTQHHHMPDHKLQEYMWNCKDCVANLNQKN</sequence>
<proteinExistence type="predicted"/>
<accession>A0A7J5Y0C8</accession>
<name>A0A7J5Y0C8_DISMA</name>
<dbReference type="OrthoDB" id="419189at2759"/>
<evidence type="ECO:0000313" key="1">
    <source>
        <dbReference type="EMBL" id="KAF3842855.1"/>
    </source>
</evidence>
<organism evidence="1 2">
    <name type="scientific">Dissostichus mawsoni</name>
    <name type="common">Antarctic cod</name>
    <dbReference type="NCBI Taxonomy" id="36200"/>
    <lineage>
        <taxon>Eukaryota</taxon>
        <taxon>Metazoa</taxon>
        <taxon>Chordata</taxon>
        <taxon>Craniata</taxon>
        <taxon>Vertebrata</taxon>
        <taxon>Euteleostomi</taxon>
        <taxon>Actinopterygii</taxon>
        <taxon>Neopterygii</taxon>
        <taxon>Teleostei</taxon>
        <taxon>Neoteleostei</taxon>
        <taxon>Acanthomorphata</taxon>
        <taxon>Eupercaria</taxon>
        <taxon>Perciformes</taxon>
        <taxon>Notothenioidei</taxon>
        <taxon>Nototheniidae</taxon>
        <taxon>Dissostichus</taxon>
    </lineage>
</organism>
<dbReference type="AlphaFoldDB" id="A0A7J5Y0C8"/>
<comment type="caution">
    <text evidence="1">The sequence shown here is derived from an EMBL/GenBank/DDBJ whole genome shotgun (WGS) entry which is preliminary data.</text>
</comment>
<dbReference type="Proteomes" id="UP000518266">
    <property type="component" value="Unassembled WGS sequence"/>
</dbReference>
<gene>
    <name evidence="1" type="ORF">F7725_001704</name>
</gene>
<reference evidence="1 2" key="1">
    <citation type="submission" date="2020-03" db="EMBL/GenBank/DDBJ databases">
        <title>Dissostichus mawsoni Genome sequencing and assembly.</title>
        <authorList>
            <person name="Park H."/>
        </authorList>
    </citation>
    <scope>NUCLEOTIDE SEQUENCE [LARGE SCALE GENOMIC DNA]</scope>
    <source>
        <strain evidence="1">DM0001</strain>
        <tissue evidence="1">Muscle</tissue>
    </source>
</reference>
<dbReference type="EMBL" id="JAAKFY010000018">
    <property type="protein sequence ID" value="KAF3842855.1"/>
    <property type="molecule type" value="Genomic_DNA"/>
</dbReference>
<protein>
    <submittedName>
        <fullName evidence="1">Uncharacterized protein</fullName>
    </submittedName>
</protein>
<evidence type="ECO:0000313" key="2">
    <source>
        <dbReference type="Proteomes" id="UP000518266"/>
    </source>
</evidence>
<keyword evidence="2" id="KW-1185">Reference proteome</keyword>